<dbReference type="Gene3D" id="3.40.630.30">
    <property type="match status" value="1"/>
</dbReference>
<dbReference type="InterPro" id="IPR051908">
    <property type="entry name" value="Ribosomal_N-acetyltransferase"/>
</dbReference>
<accession>A0A0A5HUW3</accession>
<dbReference type="PROSITE" id="PS51186">
    <property type="entry name" value="GNAT"/>
    <property type="match status" value="1"/>
</dbReference>
<feature type="domain" description="N-acetyltransferase" evidence="1">
    <location>
        <begin position="24"/>
        <end position="170"/>
    </location>
</feature>
<dbReference type="InterPro" id="IPR016181">
    <property type="entry name" value="Acyl_CoA_acyltransferase"/>
</dbReference>
<name>A0A0A5HUW3_PHOS4</name>
<dbReference type="PANTHER" id="PTHR43441">
    <property type="entry name" value="RIBOSOMAL-PROTEIN-SERINE ACETYLTRANSFERASE"/>
    <property type="match status" value="1"/>
</dbReference>
<protein>
    <submittedName>
        <fullName evidence="2">Ribosomal-protein-serine acetyltransferase</fullName>
    </submittedName>
</protein>
<dbReference type="SUPFAM" id="SSF55729">
    <property type="entry name" value="Acyl-CoA N-acyltransferases (Nat)"/>
    <property type="match status" value="1"/>
</dbReference>
<evidence type="ECO:0000313" key="2">
    <source>
        <dbReference type="EMBL" id="KGY07316.1"/>
    </source>
</evidence>
<dbReference type="Pfam" id="PF13302">
    <property type="entry name" value="Acetyltransf_3"/>
    <property type="match status" value="1"/>
</dbReference>
<dbReference type="GO" id="GO:0005737">
    <property type="term" value="C:cytoplasm"/>
    <property type="evidence" value="ECO:0007669"/>
    <property type="project" value="TreeGrafter"/>
</dbReference>
<dbReference type="AlphaFoldDB" id="A0A0A5HUW3"/>
<sequence>MTPDYCIITPRLELKLIPQEDADALRRCVTESPSLHQWIDWCEASFSAEQTEKFLLATRLNWVKSEAYGFGVYRRSDNCLMGMVAINELYHTFNMVSLGYWLGDRFQHNGYAQEALEGLITFCFEQLKVTRVEIVCDPDNVPSQRLALRCGATFEARARNRYLYSGKPRDGLVYSITP</sequence>
<gene>
    <name evidence="2" type="ORF">NM06_17530</name>
</gene>
<dbReference type="Proteomes" id="UP000030451">
    <property type="component" value="Unassembled WGS sequence"/>
</dbReference>
<dbReference type="InterPro" id="IPR000182">
    <property type="entry name" value="GNAT_dom"/>
</dbReference>
<dbReference type="RefSeq" id="WP_038192547.1">
    <property type="nucleotide sequence ID" value="NZ_JRWP01000049.1"/>
</dbReference>
<keyword evidence="2" id="KW-0808">Transferase</keyword>
<dbReference type="GO" id="GO:0008999">
    <property type="term" value="F:protein-N-terminal-alanine acetyltransferase activity"/>
    <property type="evidence" value="ECO:0007669"/>
    <property type="project" value="TreeGrafter"/>
</dbReference>
<proteinExistence type="predicted"/>
<dbReference type="OrthoDB" id="5292292at2"/>
<dbReference type="GO" id="GO:1990189">
    <property type="term" value="F:protein N-terminal-serine acetyltransferase activity"/>
    <property type="evidence" value="ECO:0007669"/>
    <property type="project" value="TreeGrafter"/>
</dbReference>
<organism evidence="2 3">
    <name type="scientific">Photobacterium sp. (strain ATCC 43367)</name>
    <dbReference type="NCBI Taxonomy" id="379097"/>
    <lineage>
        <taxon>Bacteria</taxon>
        <taxon>Pseudomonadati</taxon>
        <taxon>Pseudomonadota</taxon>
        <taxon>Gammaproteobacteria</taxon>
        <taxon>Vibrionales</taxon>
        <taxon>Vibrionaceae</taxon>
        <taxon>Vibrio</taxon>
        <taxon>Vibrio oreintalis group</taxon>
    </lineage>
</organism>
<evidence type="ECO:0000313" key="3">
    <source>
        <dbReference type="Proteomes" id="UP000030451"/>
    </source>
</evidence>
<dbReference type="EMBL" id="JRWP01000049">
    <property type="protein sequence ID" value="KGY07316.1"/>
    <property type="molecule type" value="Genomic_DNA"/>
</dbReference>
<reference evidence="2 3" key="1">
    <citation type="submission" date="2014-10" db="EMBL/GenBank/DDBJ databases">
        <title>Genome sequencing of Vibrio sinaloensis T08.</title>
        <authorList>
            <person name="Chan K.-G."/>
            <person name="Mohamad N.I."/>
        </authorList>
    </citation>
    <scope>NUCLEOTIDE SEQUENCE [LARGE SCALE GENOMIC DNA]</scope>
    <source>
        <strain evidence="2 3">T08</strain>
    </source>
</reference>
<comment type="caution">
    <text evidence="2">The sequence shown here is derived from an EMBL/GenBank/DDBJ whole genome shotgun (WGS) entry which is preliminary data.</text>
</comment>
<dbReference type="STRING" id="379097.SE23_16115"/>
<dbReference type="PANTHER" id="PTHR43441:SF11">
    <property type="entry name" value="RIBOSOMAL-PROTEIN-SERINE ACETYLTRANSFERASE"/>
    <property type="match status" value="1"/>
</dbReference>
<evidence type="ECO:0000259" key="1">
    <source>
        <dbReference type="PROSITE" id="PS51186"/>
    </source>
</evidence>